<name>A0AAJ3LIL7_9PSED</name>
<dbReference type="AlphaFoldDB" id="A0AAJ3LIL7"/>
<evidence type="ECO:0000313" key="3">
    <source>
        <dbReference type="Proteomes" id="UP000546584"/>
    </source>
</evidence>
<proteinExistence type="predicted"/>
<gene>
    <name evidence="2" type="ORF">HX826_21545</name>
</gene>
<dbReference type="RefSeq" id="WP_177026866.1">
    <property type="nucleotide sequence ID" value="NZ_JACAQR010000030.1"/>
</dbReference>
<sequence length="87" mass="9115">MQVNQPKGGTDEATTTPLAIGDTVTYVEMSGGGREYRLTARKGVLVGIDGNVATLRAANGRSITQPLDKLTPEGQPNALTRMLMGGQ</sequence>
<dbReference type="Proteomes" id="UP000546584">
    <property type="component" value="Unassembled WGS sequence"/>
</dbReference>
<protein>
    <submittedName>
        <fullName evidence="2">Uncharacterized protein</fullName>
    </submittedName>
</protein>
<reference evidence="2 3" key="1">
    <citation type="submission" date="2020-04" db="EMBL/GenBank/DDBJ databases">
        <title>Molecular characterization of pseudomonads from Agaricus bisporus reveal novel blotch 2 pathogens in Western Europe.</title>
        <authorList>
            <person name="Taparia T."/>
            <person name="Krijger M."/>
            <person name="Haynes E."/>
            <person name="Elpinstone J.G."/>
            <person name="Noble R."/>
            <person name="Van Der Wolf J."/>
        </authorList>
    </citation>
    <scope>NUCLEOTIDE SEQUENCE [LARGE SCALE GENOMIC DNA]</scope>
    <source>
        <strain evidence="2 3">IPO3753</strain>
    </source>
</reference>
<dbReference type="EMBL" id="JACAQR010000030">
    <property type="protein sequence ID" value="NWD44469.1"/>
    <property type="molecule type" value="Genomic_DNA"/>
</dbReference>
<accession>A0AAJ3LIL7</accession>
<comment type="caution">
    <text evidence="2">The sequence shown here is derived from an EMBL/GenBank/DDBJ whole genome shotgun (WGS) entry which is preliminary data.</text>
</comment>
<evidence type="ECO:0000313" key="2">
    <source>
        <dbReference type="EMBL" id="NWD44469.1"/>
    </source>
</evidence>
<feature type="region of interest" description="Disordered" evidence="1">
    <location>
        <begin position="65"/>
        <end position="87"/>
    </location>
</feature>
<organism evidence="2 3">
    <name type="scientific">Pseudomonas yamanorum</name>
    <dbReference type="NCBI Taxonomy" id="515393"/>
    <lineage>
        <taxon>Bacteria</taxon>
        <taxon>Pseudomonadati</taxon>
        <taxon>Pseudomonadota</taxon>
        <taxon>Gammaproteobacteria</taxon>
        <taxon>Pseudomonadales</taxon>
        <taxon>Pseudomonadaceae</taxon>
        <taxon>Pseudomonas</taxon>
    </lineage>
</organism>
<evidence type="ECO:0000256" key="1">
    <source>
        <dbReference type="SAM" id="MobiDB-lite"/>
    </source>
</evidence>